<dbReference type="RefSeq" id="WP_249308306.1">
    <property type="nucleotide sequence ID" value="NZ_JACRSZ010000008.1"/>
</dbReference>
<dbReference type="Pfam" id="PF19279">
    <property type="entry name" value="YegS_C"/>
    <property type="match status" value="1"/>
</dbReference>
<keyword evidence="6" id="KW-0547">Nucleotide-binding</keyword>
<keyword evidence="9" id="KW-0460">Magnesium</keyword>
<dbReference type="SUPFAM" id="SSF111331">
    <property type="entry name" value="NAD kinase/diacylglycerol kinase-like"/>
    <property type="match status" value="1"/>
</dbReference>
<comment type="similarity">
    <text evidence="2">Belongs to the diacylglycerol/lipid kinase family.</text>
</comment>
<evidence type="ECO:0000313" key="15">
    <source>
        <dbReference type="Proteomes" id="UP000657421"/>
    </source>
</evidence>
<dbReference type="PROSITE" id="PS50146">
    <property type="entry name" value="DAGK"/>
    <property type="match status" value="1"/>
</dbReference>
<keyword evidence="5" id="KW-0479">Metal-binding</keyword>
<evidence type="ECO:0000259" key="13">
    <source>
        <dbReference type="PROSITE" id="PS50146"/>
    </source>
</evidence>
<dbReference type="GO" id="GO:0016301">
    <property type="term" value="F:kinase activity"/>
    <property type="evidence" value="ECO:0007669"/>
    <property type="project" value="UniProtKB-KW"/>
</dbReference>
<evidence type="ECO:0000256" key="8">
    <source>
        <dbReference type="ARBA" id="ARBA00022840"/>
    </source>
</evidence>
<gene>
    <name evidence="14" type="ORF">H8716_09065</name>
</gene>
<dbReference type="InterPro" id="IPR005218">
    <property type="entry name" value="Diacylglycerol/lipid_kinase"/>
</dbReference>
<dbReference type="InterPro" id="IPR016064">
    <property type="entry name" value="NAD/diacylglycerol_kinase_sf"/>
</dbReference>
<dbReference type="Proteomes" id="UP000657421">
    <property type="component" value="Unassembled WGS sequence"/>
</dbReference>
<keyword evidence="8" id="KW-0067">ATP-binding</keyword>
<keyword evidence="3" id="KW-0444">Lipid biosynthesis</keyword>
<dbReference type="NCBIfam" id="TIGR00147">
    <property type="entry name" value="YegS/Rv2252/BmrU family lipid kinase"/>
    <property type="match status" value="1"/>
</dbReference>
<evidence type="ECO:0000256" key="7">
    <source>
        <dbReference type="ARBA" id="ARBA00022777"/>
    </source>
</evidence>
<evidence type="ECO:0000256" key="6">
    <source>
        <dbReference type="ARBA" id="ARBA00022741"/>
    </source>
</evidence>
<dbReference type="InterPro" id="IPR001206">
    <property type="entry name" value="Diacylglycerol_kinase_cat_dom"/>
</dbReference>
<keyword evidence="4" id="KW-0808">Transferase</keyword>
<keyword evidence="10" id="KW-0443">Lipid metabolism</keyword>
<comment type="caution">
    <text evidence="14">The sequence shown here is derived from an EMBL/GenBank/DDBJ whole genome shotgun (WGS) entry which is preliminary data.</text>
</comment>
<keyword evidence="11" id="KW-0594">Phospholipid biosynthesis</keyword>
<name>A0ABR7NA13_9FIRM</name>
<sequence>MKKKVLFIVNPKSGKGSIRNKLLDIVDIFIKADFDLTLYISQSAGDARVKAKEVEGKYELIICSGGDGTLDEVISGVMECEHRSAIGYIPCGSTNDFAHSLKIPTSMTKAAEHIAAWNEFPCDIGRFNDDYFVYIAAFGLFTDVSYETSQDVKNVLGHLAYILEGIKKLTDIKTYPMRVESEEMTVEGDFIFGMVTNSTSVGGFRNITGKHVHLDDGVFEVTLIKTPQNILELNEIIQAVLAGKSDNNKYFYQFRSRAVKFISEVPVAWTQDGEFGGYHEVVDVKNDRQALRLLV</sequence>
<evidence type="ECO:0000256" key="1">
    <source>
        <dbReference type="ARBA" id="ARBA00001946"/>
    </source>
</evidence>
<evidence type="ECO:0000256" key="12">
    <source>
        <dbReference type="ARBA" id="ARBA00023264"/>
    </source>
</evidence>
<keyword evidence="7 14" id="KW-0418">Kinase</keyword>
<evidence type="ECO:0000256" key="5">
    <source>
        <dbReference type="ARBA" id="ARBA00022723"/>
    </source>
</evidence>
<evidence type="ECO:0000256" key="9">
    <source>
        <dbReference type="ARBA" id="ARBA00022842"/>
    </source>
</evidence>
<dbReference type="PANTHER" id="PTHR12358:SF106">
    <property type="entry name" value="LIPID KINASE YEGS"/>
    <property type="match status" value="1"/>
</dbReference>
<dbReference type="InterPro" id="IPR050187">
    <property type="entry name" value="Lipid_Phosphate_FormReg"/>
</dbReference>
<evidence type="ECO:0000256" key="10">
    <source>
        <dbReference type="ARBA" id="ARBA00023098"/>
    </source>
</evidence>
<dbReference type="InterPro" id="IPR017438">
    <property type="entry name" value="ATP-NAD_kinase_N"/>
</dbReference>
<dbReference type="EMBL" id="JACRSZ010000008">
    <property type="protein sequence ID" value="MBC8573231.1"/>
    <property type="molecule type" value="Genomic_DNA"/>
</dbReference>
<reference evidence="14 15" key="1">
    <citation type="submission" date="2020-08" db="EMBL/GenBank/DDBJ databases">
        <title>Genome public.</title>
        <authorList>
            <person name="Liu C."/>
            <person name="Sun Q."/>
        </authorList>
    </citation>
    <scope>NUCLEOTIDE SEQUENCE [LARGE SCALE GENOMIC DNA]</scope>
    <source>
        <strain evidence="14 15">NSJ-46</strain>
    </source>
</reference>
<dbReference type="Gene3D" id="2.60.200.40">
    <property type="match status" value="1"/>
</dbReference>
<evidence type="ECO:0000256" key="3">
    <source>
        <dbReference type="ARBA" id="ARBA00022516"/>
    </source>
</evidence>
<evidence type="ECO:0000256" key="11">
    <source>
        <dbReference type="ARBA" id="ARBA00023209"/>
    </source>
</evidence>
<protein>
    <submittedName>
        <fullName evidence="14">YegS/Rv2252/BmrU family lipid kinase</fullName>
    </submittedName>
</protein>
<evidence type="ECO:0000256" key="4">
    <source>
        <dbReference type="ARBA" id="ARBA00022679"/>
    </source>
</evidence>
<evidence type="ECO:0000256" key="2">
    <source>
        <dbReference type="ARBA" id="ARBA00005983"/>
    </source>
</evidence>
<comment type="cofactor">
    <cofactor evidence="1">
        <name>Mg(2+)</name>
        <dbReference type="ChEBI" id="CHEBI:18420"/>
    </cofactor>
</comment>
<dbReference type="InterPro" id="IPR045540">
    <property type="entry name" value="YegS/DAGK_C"/>
</dbReference>
<keyword evidence="15" id="KW-1185">Reference proteome</keyword>
<proteinExistence type="inferred from homology"/>
<accession>A0ABR7NA13</accession>
<dbReference type="SMART" id="SM00046">
    <property type="entry name" value="DAGKc"/>
    <property type="match status" value="1"/>
</dbReference>
<evidence type="ECO:0000313" key="14">
    <source>
        <dbReference type="EMBL" id="MBC8573231.1"/>
    </source>
</evidence>
<feature type="domain" description="DAGKc" evidence="13">
    <location>
        <begin position="1"/>
        <end position="131"/>
    </location>
</feature>
<dbReference type="PANTHER" id="PTHR12358">
    <property type="entry name" value="SPHINGOSINE KINASE"/>
    <property type="match status" value="1"/>
</dbReference>
<dbReference type="Pfam" id="PF00781">
    <property type="entry name" value="DAGK_cat"/>
    <property type="match status" value="1"/>
</dbReference>
<organism evidence="14 15">
    <name type="scientific">Jingyaoa shaoxingensis</name>
    <dbReference type="NCBI Taxonomy" id="2763671"/>
    <lineage>
        <taxon>Bacteria</taxon>
        <taxon>Bacillati</taxon>
        <taxon>Bacillota</taxon>
        <taxon>Clostridia</taxon>
        <taxon>Lachnospirales</taxon>
        <taxon>Lachnospiraceae</taxon>
        <taxon>Jingyaoa</taxon>
    </lineage>
</organism>
<dbReference type="Gene3D" id="3.40.50.10330">
    <property type="entry name" value="Probable inorganic polyphosphate/atp-NAD kinase, domain 1"/>
    <property type="match status" value="1"/>
</dbReference>
<keyword evidence="12" id="KW-1208">Phospholipid metabolism</keyword>